<keyword evidence="3" id="KW-1185">Reference proteome</keyword>
<gene>
    <name evidence="2" type="ORF">IV88_GL001317</name>
</gene>
<dbReference type="PATRIC" id="fig|480391.4.peg.1339"/>
<dbReference type="AlphaFoldDB" id="A0A0R2N809"/>
<dbReference type="SUPFAM" id="SSF53474">
    <property type="entry name" value="alpha/beta-Hydrolases"/>
    <property type="match status" value="1"/>
</dbReference>
<dbReference type="InterPro" id="IPR003140">
    <property type="entry name" value="PLipase/COase/thioEstase"/>
</dbReference>
<dbReference type="EMBL" id="JQCQ01000043">
    <property type="protein sequence ID" value="KRO21998.1"/>
    <property type="molecule type" value="Genomic_DNA"/>
</dbReference>
<accession>A0A0R2N809</accession>
<organism evidence="2 3">
    <name type="scientific">Pediococcus argentinicus</name>
    <dbReference type="NCBI Taxonomy" id="480391"/>
    <lineage>
        <taxon>Bacteria</taxon>
        <taxon>Bacillati</taxon>
        <taxon>Bacillota</taxon>
        <taxon>Bacilli</taxon>
        <taxon>Lactobacillales</taxon>
        <taxon>Lactobacillaceae</taxon>
        <taxon>Pediococcus</taxon>
    </lineage>
</organism>
<reference evidence="2 3" key="1">
    <citation type="journal article" date="2015" name="Genome Announc.">
        <title>Expanding the biotechnology potential of lactobacilli through comparative genomics of 213 strains and associated genera.</title>
        <authorList>
            <person name="Sun Z."/>
            <person name="Harris H.M."/>
            <person name="McCann A."/>
            <person name="Guo C."/>
            <person name="Argimon S."/>
            <person name="Zhang W."/>
            <person name="Yang X."/>
            <person name="Jeffery I.B."/>
            <person name="Cooney J.C."/>
            <person name="Kagawa T.F."/>
            <person name="Liu W."/>
            <person name="Song Y."/>
            <person name="Salvetti E."/>
            <person name="Wrobel A."/>
            <person name="Rasinkangas P."/>
            <person name="Parkhill J."/>
            <person name="Rea M.C."/>
            <person name="O'Sullivan O."/>
            <person name="Ritari J."/>
            <person name="Douillard F.P."/>
            <person name="Paul Ross R."/>
            <person name="Yang R."/>
            <person name="Briner A.E."/>
            <person name="Felis G.E."/>
            <person name="de Vos W.M."/>
            <person name="Barrangou R."/>
            <person name="Klaenhammer T.R."/>
            <person name="Caufield P.W."/>
            <person name="Cui Y."/>
            <person name="Zhang H."/>
            <person name="O'Toole P.W."/>
        </authorList>
    </citation>
    <scope>NUCLEOTIDE SEQUENCE [LARGE SCALE GENOMIC DNA]</scope>
    <source>
        <strain evidence="2 3">DSM 23026</strain>
    </source>
</reference>
<proteinExistence type="predicted"/>
<name>A0A0R2N809_9LACO</name>
<evidence type="ECO:0000313" key="3">
    <source>
        <dbReference type="Proteomes" id="UP000051249"/>
    </source>
</evidence>
<dbReference type="RefSeq" id="WP_057800415.1">
    <property type="nucleotide sequence ID" value="NZ_BJZZ01000045.1"/>
</dbReference>
<dbReference type="Proteomes" id="UP000051249">
    <property type="component" value="Unassembled WGS sequence"/>
</dbReference>
<comment type="caution">
    <text evidence="2">The sequence shown here is derived from an EMBL/GenBank/DDBJ whole genome shotgun (WGS) entry which is preliminary data.</text>
</comment>
<evidence type="ECO:0000259" key="1">
    <source>
        <dbReference type="Pfam" id="PF02230"/>
    </source>
</evidence>
<feature type="domain" description="Phospholipase/carboxylesterase/thioesterase" evidence="1">
    <location>
        <begin position="83"/>
        <end position="202"/>
    </location>
</feature>
<dbReference type="Pfam" id="PF02230">
    <property type="entry name" value="Abhydrolase_2"/>
    <property type="match status" value="1"/>
</dbReference>
<dbReference type="GO" id="GO:0016787">
    <property type="term" value="F:hydrolase activity"/>
    <property type="evidence" value="ECO:0007669"/>
    <property type="project" value="InterPro"/>
</dbReference>
<evidence type="ECO:0000313" key="2">
    <source>
        <dbReference type="EMBL" id="KRO21998.1"/>
    </source>
</evidence>
<dbReference type="Gene3D" id="3.40.50.1820">
    <property type="entry name" value="alpha/beta hydrolase"/>
    <property type="match status" value="1"/>
</dbReference>
<dbReference type="InterPro" id="IPR029058">
    <property type="entry name" value="AB_hydrolase_fold"/>
</dbReference>
<dbReference type="OrthoDB" id="9796570at2"/>
<protein>
    <recommendedName>
        <fullName evidence="1">Phospholipase/carboxylesterase/thioesterase domain-containing protein</fullName>
    </recommendedName>
</protein>
<sequence length="207" mass="22552">MSDAYTFFKEGKPGYAPILMLHGTGGSEEDLVNIADFLSPNSPKLGIRGRLIENGRTRYFNHTEDGGFDLGSLDSETDWLLKAIQESFAEHNLDPAQAIVIGYSNGANVAAYSWLNGKDAPFRTAILFHPMLLTDATVTSGLNDVKVWDSYGANDQIVSPQSFLALNSSLKVAGAQVTSFQHQSAHKITDDELASAKEWINQINSNV</sequence>